<dbReference type="STRING" id="1480615.AWJ14_14815"/>
<proteinExistence type="predicted"/>
<reference evidence="2 3" key="1">
    <citation type="submission" date="2015-12" db="EMBL/GenBank/DDBJ databases">
        <authorList>
            <person name="Shamseldin A."/>
            <person name="Moawad H."/>
            <person name="Abd El-Rahim W.M."/>
            <person name="Sadowsky M.J."/>
        </authorList>
    </citation>
    <scope>NUCLEOTIDE SEQUENCE [LARGE SCALE GENOMIC DNA]</scope>
    <source>
        <strain evidence="2 3">JC234</strain>
    </source>
</reference>
<evidence type="ECO:0000256" key="1">
    <source>
        <dbReference type="SAM" id="Phobius"/>
    </source>
</evidence>
<dbReference type="RefSeq" id="WP_066183832.1">
    <property type="nucleotide sequence ID" value="NZ_LQZT01000049.1"/>
</dbReference>
<dbReference type="OrthoDB" id="1346484at2"/>
<dbReference type="AlphaFoldDB" id="A0A1C1YQF9"/>
<keyword evidence="1" id="KW-0812">Transmembrane</keyword>
<name>A0A1C1YQF9_9HYPH</name>
<evidence type="ECO:0008006" key="4">
    <source>
        <dbReference type="Google" id="ProtNLM"/>
    </source>
</evidence>
<organism evidence="2 3">
    <name type="scientific">Hoeflea olei</name>
    <dbReference type="NCBI Taxonomy" id="1480615"/>
    <lineage>
        <taxon>Bacteria</taxon>
        <taxon>Pseudomonadati</taxon>
        <taxon>Pseudomonadota</taxon>
        <taxon>Alphaproteobacteria</taxon>
        <taxon>Hyphomicrobiales</taxon>
        <taxon>Rhizobiaceae</taxon>
        <taxon>Hoeflea</taxon>
    </lineage>
</organism>
<dbReference type="PIRSF" id="PIRSF010244">
    <property type="entry name" value="UCP010244_imp"/>
    <property type="match status" value="1"/>
</dbReference>
<evidence type="ECO:0000313" key="3">
    <source>
        <dbReference type="Proteomes" id="UP000094795"/>
    </source>
</evidence>
<accession>A0A1C1YQF9</accession>
<protein>
    <recommendedName>
        <fullName evidence="4">DUF1254 domain-containing protein</fullName>
    </recommendedName>
</protein>
<dbReference type="Proteomes" id="UP000094795">
    <property type="component" value="Unassembled WGS sequence"/>
</dbReference>
<gene>
    <name evidence="2" type="ORF">AWJ14_14815</name>
</gene>
<dbReference type="InterPro" id="IPR014456">
    <property type="entry name" value="UCP010244_IM"/>
</dbReference>
<keyword evidence="3" id="KW-1185">Reference proteome</keyword>
<sequence length="184" mass="19776">MRSVLLATAIGLVGAAIIHIIIVLALPMWTGKDAWTRVREMGAPNVFYALANEPNPTGLFNDDANIHTAVCHFDITEAPVRIIATGDVPIWTVAAYDTASNETFSMNDRSSIGENVDIAFVTPAQMLQLRRAMPASLERAVLVELQREQGYVALRAVAPLPSQEPAARAFLAGALCAPLKLDPA</sequence>
<keyword evidence="1" id="KW-1133">Transmembrane helix</keyword>
<feature type="transmembrane region" description="Helical" evidence="1">
    <location>
        <begin position="6"/>
        <end position="29"/>
    </location>
</feature>
<dbReference type="EMBL" id="LQZT01000049">
    <property type="protein sequence ID" value="OCW55755.1"/>
    <property type="molecule type" value="Genomic_DNA"/>
</dbReference>
<comment type="caution">
    <text evidence="2">The sequence shown here is derived from an EMBL/GenBank/DDBJ whole genome shotgun (WGS) entry which is preliminary data.</text>
</comment>
<keyword evidence="1" id="KW-0472">Membrane</keyword>
<evidence type="ECO:0000313" key="2">
    <source>
        <dbReference type="EMBL" id="OCW55755.1"/>
    </source>
</evidence>